<name>A0A395WCB6_9FIRM</name>
<evidence type="ECO:0000313" key="1">
    <source>
        <dbReference type="EMBL" id="RGU94012.1"/>
    </source>
</evidence>
<reference evidence="1 2" key="1">
    <citation type="submission" date="2018-08" db="EMBL/GenBank/DDBJ databases">
        <title>A genome reference for cultivated species of the human gut microbiota.</title>
        <authorList>
            <person name="Zou Y."/>
            <person name="Xue W."/>
            <person name="Luo G."/>
        </authorList>
    </citation>
    <scope>NUCLEOTIDE SEQUENCE [LARGE SCALE GENOMIC DNA]</scope>
    <source>
        <strain evidence="1 2">AF15-20</strain>
    </source>
</reference>
<dbReference type="EMBL" id="QRYQ01000001">
    <property type="protein sequence ID" value="RGU94012.1"/>
    <property type="molecule type" value="Genomic_DNA"/>
</dbReference>
<evidence type="ECO:0000313" key="2">
    <source>
        <dbReference type="Proteomes" id="UP000265489"/>
    </source>
</evidence>
<dbReference type="AlphaFoldDB" id="A0A395WCB6"/>
<sequence length="137" mass="16354">MTEKDLEEFEKEFGFKLLPTGFKKPLSEITKDEYRERIEYLYNAIINDDSNDEDLMIYEKEIKVLEKALDKACKYTHNNGLNGCPANFDIGAVAKKKKKECILCKFHCDSEKYFFNKEYEKKSKECWKEYFLKGKRK</sequence>
<organism evidence="1 2">
    <name type="scientific">Holdemanella biformis</name>
    <dbReference type="NCBI Taxonomy" id="1735"/>
    <lineage>
        <taxon>Bacteria</taxon>
        <taxon>Bacillati</taxon>
        <taxon>Bacillota</taxon>
        <taxon>Erysipelotrichia</taxon>
        <taxon>Erysipelotrichales</taxon>
        <taxon>Erysipelotrichaceae</taxon>
        <taxon>Holdemanella</taxon>
    </lineage>
</organism>
<accession>A0A395WCB6</accession>
<protein>
    <submittedName>
        <fullName evidence="1">Uncharacterized protein</fullName>
    </submittedName>
</protein>
<gene>
    <name evidence="1" type="ORF">DWW32_00425</name>
</gene>
<comment type="caution">
    <text evidence="1">The sequence shown here is derived from an EMBL/GenBank/DDBJ whole genome shotgun (WGS) entry which is preliminary data.</text>
</comment>
<dbReference type="Proteomes" id="UP000265489">
    <property type="component" value="Unassembled WGS sequence"/>
</dbReference>
<proteinExistence type="predicted"/>
<dbReference type="RefSeq" id="WP_118324203.1">
    <property type="nucleotide sequence ID" value="NZ_QRYQ01000001.1"/>
</dbReference>